<dbReference type="Pfam" id="PF00036">
    <property type="entry name" value="EF-hand_1"/>
    <property type="match status" value="1"/>
</dbReference>
<dbReference type="AlphaFoldDB" id="A0AAD9V376"/>
<proteinExistence type="predicted"/>
<evidence type="ECO:0000313" key="3">
    <source>
        <dbReference type="EMBL" id="KAK2559561.1"/>
    </source>
</evidence>
<reference evidence="3" key="2">
    <citation type="journal article" date="2023" name="Science">
        <title>Genomic signatures of disease resistance in endangered staghorn corals.</title>
        <authorList>
            <person name="Vollmer S.V."/>
            <person name="Selwyn J.D."/>
            <person name="Despard B.A."/>
            <person name="Roesel C.L."/>
        </authorList>
    </citation>
    <scope>NUCLEOTIDE SEQUENCE</scope>
    <source>
        <strain evidence="3">K2</strain>
    </source>
</reference>
<dbReference type="EMBL" id="JARQWQ010000039">
    <property type="protein sequence ID" value="KAK2559561.1"/>
    <property type="molecule type" value="Genomic_DNA"/>
</dbReference>
<feature type="domain" description="EF-hand" evidence="2">
    <location>
        <begin position="201"/>
        <end position="236"/>
    </location>
</feature>
<protein>
    <submittedName>
        <fullName evidence="3">Calretinin</fullName>
    </submittedName>
</protein>
<feature type="domain" description="EF-hand" evidence="2">
    <location>
        <begin position="112"/>
        <end position="147"/>
    </location>
</feature>
<dbReference type="InterPro" id="IPR002048">
    <property type="entry name" value="EF_hand_dom"/>
</dbReference>
<organism evidence="3 4">
    <name type="scientific">Acropora cervicornis</name>
    <name type="common">Staghorn coral</name>
    <dbReference type="NCBI Taxonomy" id="6130"/>
    <lineage>
        <taxon>Eukaryota</taxon>
        <taxon>Metazoa</taxon>
        <taxon>Cnidaria</taxon>
        <taxon>Anthozoa</taxon>
        <taxon>Hexacorallia</taxon>
        <taxon>Scleractinia</taxon>
        <taxon>Astrocoeniina</taxon>
        <taxon>Acroporidae</taxon>
        <taxon>Acropora</taxon>
    </lineage>
</organism>
<dbReference type="PROSITE" id="PS00018">
    <property type="entry name" value="EF_HAND_1"/>
    <property type="match status" value="5"/>
</dbReference>
<dbReference type="InterPro" id="IPR018247">
    <property type="entry name" value="EF_Hand_1_Ca_BS"/>
</dbReference>
<feature type="domain" description="EF-hand" evidence="2">
    <location>
        <begin position="18"/>
        <end position="53"/>
    </location>
</feature>
<dbReference type="InterPro" id="IPR051001">
    <property type="entry name" value="Calbindin_Ca-bind"/>
</dbReference>
<dbReference type="GO" id="GO:0005829">
    <property type="term" value="C:cytosol"/>
    <property type="evidence" value="ECO:0007669"/>
    <property type="project" value="TreeGrafter"/>
</dbReference>
<dbReference type="Gene3D" id="1.10.238.10">
    <property type="entry name" value="EF-hand"/>
    <property type="match status" value="3"/>
</dbReference>
<dbReference type="Pfam" id="PF13202">
    <property type="entry name" value="EF-hand_5"/>
    <property type="match status" value="2"/>
</dbReference>
<dbReference type="SUPFAM" id="SSF47473">
    <property type="entry name" value="EF-hand"/>
    <property type="match status" value="2"/>
</dbReference>
<dbReference type="PANTHER" id="PTHR19972">
    <property type="entry name" value="CALBINDIN"/>
    <property type="match status" value="1"/>
</dbReference>
<dbReference type="SMART" id="SM00054">
    <property type="entry name" value="EFh"/>
    <property type="match status" value="6"/>
</dbReference>
<reference evidence="3" key="1">
    <citation type="journal article" date="2023" name="G3 (Bethesda)">
        <title>Whole genome assembly and annotation of the endangered Caribbean coral Acropora cervicornis.</title>
        <authorList>
            <person name="Selwyn J.D."/>
            <person name="Vollmer S.V."/>
        </authorList>
    </citation>
    <scope>NUCLEOTIDE SEQUENCE</scope>
    <source>
        <strain evidence="3">K2</strain>
    </source>
</reference>
<dbReference type="PROSITE" id="PS50222">
    <property type="entry name" value="EF_HAND_2"/>
    <property type="match status" value="4"/>
</dbReference>
<dbReference type="GO" id="GO:0005634">
    <property type="term" value="C:nucleus"/>
    <property type="evidence" value="ECO:0007669"/>
    <property type="project" value="TreeGrafter"/>
</dbReference>
<keyword evidence="4" id="KW-1185">Reference proteome</keyword>
<dbReference type="Proteomes" id="UP001249851">
    <property type="component" value="Unassembled WGS sequence"/>
</dbReference>
<keyword evidence="1" id="KW-0106">Calcium</keyword>
<evidence type="ECO:0000313" key="4">
    <source>
        <dbReference type="Proteomes" id="UP001249851"/>
    </source>
</evidence>
<dbReference type="InterPro" id="IPR011992">
    <property type="entry name" value="EF-hand-dom_pair"/>
</dbReference>
<comment type="caution">
    <text evidence="3">The sequence shown here is derived from an EMBL/GenBank/DDBJ whole genome shotgun (WGS) entry which is preliminary data.</text>
</comment>
<dbReference type="PANTHER" id="PTHR19972:SF10">
    <property type="entry name" value="CALBINDIN-32"/>
    <property type="match status" value="1"/>
</dbReference>
<feature type="domain" description="EF-hand" evidence="2">
    <location>
        <begin position="156"/>
        <end position="191"/>
    </location>
</feature>
<dbReference type="GO" id="GO:0005509">
    <property type="term" value="F:calcium ion binding"/>
    <property type="evidence" value="ECO:0007669"/>
    <property type="project" value="InterPro"/>
</dbReference>
<dbReference type="Pfam" id="PF13499">
    <property type="entry name" value="EF-hand_7"/>
    <property type="match status" value="1"/>
</dbReference>
<evidence type="ECO:0000259" key="2">
    <source>
        <dbReference type="PROSITE" id="PS50222"/>
    </source>
</evidence>
<dbReference type="GO" id="GO:0045202">
    <property type="term" value="C:synapse"/>
    <property type="evidence" value="ECO:0007669"/>
    <property type="project" value="TreeGrafter"/>
</dbReference>
<dbReference type="GO" id="GO:0043005">
    <property type="term" value="C:neuron projection"/>
    <property type="evidence" value="ECO:0007669"/>
    <property type="project" value="TreeGrafter"/>
</dbReference>
<dbReference type="CDD" id="cd15902">
    <property type="entry name" value="EFh_HEF"/>
    <property type="match status" value="1"/>
</dbReference>
<name>A0AAD9V376_ACRCE</name>
<evidence type="ECO:0000256" key="1">
    <source>
        <dbReference type="ARBA" id="ARBA00022837"/>
    </source>
</evidence>
<dbReference type="GO" id="GO:0051480">
    <property type="term" value="P:regulation of cytosolic calcium ion concentration"/>
    <property type="evidence" value="ECO:0007669"/>
    <property type="project" value="TreeGrafter"/>
</dbReference>
<accession>A0AAD9V376</accession>
<sequence>MEGKKASCMLQFKSDAKLSSEEFVKVFKEFDKDGNGYIEADELTDFLVILLRETGNEQNPSEQELKEFKQFILEKCDDNFDGKISMPELENILPTEENYLEQFRKEFQADKMDSIQFIKIWNHYDSDMSGYLDGDEIDAFLRDMLQQQGCSASTQLIKDYKQFIMDRYDDNKDGKIGLKELSSILPKEENFFAKFQGKPALSREDFDEVFDHYDTDKSGEIDSSELLVLLRDVMRKMQLEPDSAQELEKMRDVVLGVSDRNKDGKLSRAELALLLSDMDE</sequence>
<gene>
    <name evidence="3" type="ORF">P5673_017631</name>
</gene>